<feature type="coiled-coil region" evidence="1">
    <location>
        <begin position="465"/>
        <end position="537"/>
    </location>
</feature>
<gene>
    <name evidence="4" type="ORF">QYE76_009439</name>
</gene>
<dbReference type="AlphaFoldDB" id="A0AAD8TV97"/>
<dbReference type="PANTHER" id="PTHR33026">
    <property type="entry name" value="OS06G0360600 PROTEIN"/>
    <property type="match status" value="1"/>
</dbReference>
<organism evidence="4 5">
    <name type="scientific">Lolium multiflorum</name>
    <name type="common">Italian ryegrass</name>
    <name type="synonym">Lolium perenne subsp. multiflorum</name>
    <dbReference type="NCBI Taxonomy" id="4521"/>
    <lineage>
        <taxon>Eukaryota</taxon>
        <taxon>Viridiplantae</taxon>
        <taxon>Streptophyta</taxon>
        <taxon>Embryophyta</taxon>
        <taxon>Tracheophyta</taxon>
        <taxon>Spermatophyta</taxon>
        <taxon>Magnoliopsida</taxon>
        <taxon>Liliopsida</taxon>
        <taxon>Poales</taxon>
        <taxon>Poaceae</taxon>
        <taxon>BOP clade</taxon>
        <taxon>Pooideae</taxon>
        <taxon>Poodae</taxon>
        <taxon>Poeae</taxon>
        <taxon>Poeae Chloroplast Group 2 (Poeae type)</taxon>
        <taxon>Loliodinae</taxon>
        <taxon>Loliinae</taxon>
        <taxon>Lolium</taxon>
    </lineage>
</organism>
<reference evidence="4" key="1">
    <citation type="submission" date="2023-07" db="EMBL/GenBank/DDBJ databases">
        <title>A chromosome-level genome assembly of Lolium multiflorum.</title>
        <authorList>
            <person name="Chen Y."/>
            <person name="Copetti D."/>
            <person name="Kolliker R."/>
            <person name="Studer B."/>
        </authorList>
    </citation>
    <scope>NUCLEOTIDE SEQUENCE</scope>
    <source>
        <strain evidence="4">02402/16</strain>
        <tissue evidence="4">Leaf</tissue>
    </source>
</reference>
<evidence type="ECO:0000313" key="4">
    <source>
        <dbReference type="EMBL" id="KAK1692742.1"/>
    </source>
</evidence>
<evidence type="ECO:0000256" key="2">
    <source>
        <dbReference type="SAM" id="MobiDB-lite"/>
    </source>
</evidence>
<dbReference type="Pfam" id="PF04195">
    <property type="entry name" value="Transposase_28"/>
    <property type="match status" value="1"/>
</dbReference>
<feature type="compositionally biased region" description="Low complexity" evidence="2">
    <location>
        <begin position="409"/>
        <end position="420"/>
    </location>
</feature>
<comment type="caution">
    <text evidence="4">The sequence shown here is derived from an EMBL/GenBank/DDBJ whole genome shotgun (WGS) entry which is preliminary data.</text>
</comment>
<keyword evidence="5" id="KW-1185">Reference proteome</keyword>
<keyword evidence="1" id="KW-0175">Coiled coil</keyword>
<feature type="domain" description="Transposase (putative) gypsy type" evidence="3">
    <location>
        <begin position="54"/>
        <end position="119"/>
    </location>
</feature>
<evidence type="ECO:0000259" key="3">
    <source>
        <dbReference type="Pfam" id="PF04195"/>
    </source>
</evidence>
<dbReference type="PANTHER" id="PTHR33026:SF7">
    <property type="entry name" value="OS03G0100275 PROTEIN"/>
    <property type="match status" value="1"/>
</dbReference>
<proteinExistence type="predicted"/>
<sequence length="1009" mass="112758">MASVDLGSAEWERSKISTQDINLLKKLGISKKPKALCFPNEESYPTPPMEYRVSFVDHLIRGLSAPIHPFLRGLLFVYGLQLHHLTPNSILHISIFITLCEAFLGVQPNWALWKRIFFCRRNGSPNIAYNVGGVVIYVRPDVEYFDVKFPDSVQGWRKKWLYIREENHGCAEDNIPPFDGAEKIYRRRSWDAEATEEEKTATEALMTRIHELQNTHGKELSEVKDLEKLVRKISSLSKKDPVPSSCRVKPYSATNALPENHPDLVSVPPLPEGGEVEERAVVNEDNQDAPVPDSEPAGSRKSAGSSEKEAESEGTTSAQSPPPAVSPKNKRKRTEVEDSGTSKAEEAAPSRQKAAFDPYLEALISSGDEEEMPTIDATARTSTSHTLVVSEVHVEGEESSPPQQNIDEPAAPASPLVPLPKKTRVETIKEPTLQLGSSSSPLLDDPMIKELIRIGAQFIGYREYASNTEEKLAEANKLAETLAHKLEQSETARKKAELDAGKAKAEADKAKAEAAGVEDLQKRLHDAETSLNEHKAAQAAREKAIIKRLNSQNRRFVSKTNQEFELEDPDNDPLLDALSFLEFHGTKTREGIEQADAGLSRLFPYFFPKKTEPKTFLALAKDFNPPEDLGLKMRQENMKIAVESTIALVADSQQTIDWTKVGDTEEMETTKWRALIRAAKPNTKKILAYLGIKPTSTPSSSKPELIFDNYSANPCSADTSPASSFSKKTLVDDNLIEGSSSKHLSQDLQELRQQLQSMKKQMLVPMEQSRRSSEREKIALQQAQDAIAAKDAAVAEATEASSRENYMLQLMTDASLDMTGSFLDTAAEDQRVEARANVLLRLAAQHGSNFWVTPERTRQIVRFQDRAAQVRDFLDFCTKTLFLVYGTMFPRNKMPETLPALMEKFRDAPRIHGFVRAQLSAGARFAMMMIKICYPKLPMDQIVSKCLAKMSKRKRNMGKIDDLVTPVAEDMMDELLRMDAEFFVKGSYAEHSTRASNERITIDHVLGIR</sequence>
<feature type="region of interest" description="Disordered" evidence="2">
    <location>
        <begin position="238"/>
        <end position="423"/>
    </location>
</feature>
<dbReference type="Proteomes" id="UP001231189">
    <property type="component" value="Unassembled WGS sequence"/>
</dbReference>
<dbReference type="InterPro" id="IPR007321">
    <property type="entry name" value="Transposase_28"/>
</dbReference>
<evidence type="ECO:0000256" key="1">
    <source>
        <dbReference type="SAM" id="Coils"/>
    </source>
</evidence>
<feature type="coiled-coil region" evidence="1">
    <location>
        <begin position="741"/>
        <end position="800"/>
    </location>
</feature>
<evidence type="ECO:0000313" key="5">
    <source>
        <dbReference type="Proteomes" id="UP001231189"/>
    </source>
</evidence>
<protein>
    <recommendedName>
        <fullName evidence="3">Transposase (putative) gypsy type domain-containing protein</fullName>
    </recommendedName>
</protein>
<accession>A0AAD8TV97</accession>
<name>A0AAD8TV97_LOLMU</name>
<dbReference type="EMBL" id="JAUUTY010000001">
    <property type="protein sequence ID" value="KAK1692742.1"/>
    <property type="molecule type" value="Genomic_DNA"/>
</dbReference>